<proteinExistence type="predicted"/>
<reference evidence="2 3" key="1">
    <citation type="submission" date="2013-11" db="EMBL/GenBank/DDBJ databases">
        <title>The Genome Sequence of Phytophthora parasitica P1976.</title>
        <authorList>
            <consortium name="The Broad Institute Genomics Platform"/>
            <person name="Russ C."/>
            <person name="Tyler B."/>
            <person name="Panabieres F."/>
            <person name="Shan W."/>
            <person name="Tripathy S."/>
            <person name="Grunwald N."/>
            <person name="Machado M."/>
            <person name="Johnson C.S."/>
            <person name="Walker B."/>
            <person name="Young S."/>
            <person name="Zeng Q."/>
            <person name="Gargeya S."/>
            <person name="Fitzgerald M."/>
            <person name="Haas B."/>
            <person name="Abouelleil A."/>
            <person name="Allen A.W."/>
            <person name="Alvarado L."/>
            <person name="Arachchi H.M."/>
            <person name="Berlin A.M."/>
            <person name="Chapman S.B."/>
            <person name="Gainer-Dewar J."/>
            <person name="Goldberg J."/>
            <person name="Griggs A."/>
            <person name="Gujja S."/>
            <person name="Hansen M."/>
            <person name="Howarth C."/>
            <person name="Imamovic A."/>
            <person name="Ireland A."/>
            <person name="Larimer J."/>
            <person name="McCowan C."/>
            <person name="Murphy C."/>
            <person name="Pearson M."/>
            <person name="Poon T.W."/>
            <person name="Priest M."/>
            <person name="Roberts A."/>
            <person name="Saif S."/>
            <person name="Shea T."/>
            <person name="Sisk P."/>
            <person name="Sykes S."/>
            <person name="Wortman J."/>
            <person name="Nusbaum C."/>
            <person name="Birren B."/>
        </authorList>
    </citation>
    <scope>NUCLEOTIDE SEQUENCE [LARGE SCALE GENOMIC DNA]</scope>
    <source>
        <strain evidence="2 3">P1976</strain>
    </source>
</reference>
<feature type="region of interest" description="Disordered" evidence="1">
    <location>
        <begin position="93"/>
        <end position="186"/>
    </location>
</feature>
<organism evidence="2 3">
    <name type="scientific">Phytophthora nicotianae P1976</name>
    <dbReference type="NCBI Taxonomy" id="1317066"/>
    <lineage>
        <taxon>Eukaryota</taxon>
        <taxon>Sar</taxon>
        <taxon>Stramenopiles</taxon>
        <taxon>Oomycota</taxon>
        <taxon>Peronosporomycetes</taxon>
        <taxon>Peronosporales</taxon>
        <taxon>Peronosporaceae</taxon>
        <taxon>Phytophthora</taxon>
    </lineage>
</organism>
<protein>
    <submittedName>
        <fullName evidence="2">Uncharacterized protein</fullName>
    </submittedName>
</protein>
<evidence type="ECO:0000256" key="1">
    <source>
        <dbReference type="SAM" id="MobiDB-lite"/>
    </source>
</evidence>
<feature type="compositionally biased region" description="Polar residues" evidence="1">
    <location>
        <begin position="23"/>
        <end position="37"/>
    </location>
</feature>
<evidence type="ECO:0000313" key="2">
    <source>
        <dbReference type="EMBL" id="ETO74926.1"/>
    </source>
</evidence>
<dbReference type="EMBL" id="ANJA01001736">
    <property type="protein sequence ID" value="ETO74926.1"/>
    <property type="molecule type" value="Genomic_DNA"/>
</dbReference>
<gene>
    <name evidence="2" type="ORF">F444_09412</name>
</gene>
<dbReference type="Proteomes" id="UP000028582">
    <property type="component" value="Unassembled WGS sequence"/>
</dbReference>
<accession>A0A081A7R5</accession>
<comment type="caution">
    <text evidence="2">The sequence shown here is derived from an EMBL/GenBank/DDBJ whole genome shotgun (WGS) entry which is preliminary data.</text>
</comment>
<feature type="region of interest" description="Disordered" evidence="1">
    <location>
        <begin position="19"/>
        <end position="60"/>
    </location>
</feature>
<dbReference type="AlphaFoldDB" id="A0A081A7R5"/>
<dbReference type="OrthoDB" id="145659at2759"/>
<sequence>MEKVTRAARAAIARDELAPGALLQQTRPSGNDVQSRRLSVGGETATRSGRYKIGTPVGRTGQDCTNFLVSSRCSSNSLGVVADRILAELAAEKDVTEERDGGTTMQQEPLAVEAATGGEDGDGERRDGEQGPGGREQRDGKQREDDGNASREGEADEGARTGGAAAEVETLRGRGRQRRPEPMPALLQVATAGYIVERARRRVRNRAGHYTLDPRVEYSTQRGRPSGRR</sequence>
<evidence type="ECO:0000313" key="3">
    <source>
        <dbReference type="Proteomes" id="UP000028582"/>
    </source>
</evidence>
<feature type="compositionally biased region" description="Basic and acidic residues" evidence="1">
    <location>
        <begin position="123"/>
        <end position="159"/>
    </location>
</feature>
<feature type="region of interest" description="Disordered" evidence="1">
    <location>
        <begin position="204"/>
        <end position="229"/>
    </location>
</feature>
<name>A0A081A7R5_PHYNI</name>